<dbReference type="InterPro" id="IPR006234">
    <property type="entry name" value="O-succ-hSer_sulfhydrylase"/>
</dbReference>
<evidence type="ECO:0000256" key="1">
    <source>
        <dbReference type="ARBA" id="ARBA00001933"/>
    </source>
</evidence>
<dbReference type="HOGENOM" id="CLU_018986_4_0_5"/>
<dbReference type="GO" id="GO:0030170">
    <property type="term" value="F:pyridoxal phosphate binding"/>
    <property type="evidence" value="ECO:0007669"/>
    <property type="project" value="UniProtKB-UniRule"/>
</dbReference>
<dbReference type="PANTHER" id="PTHR11808:SF80">
    <property type="entry name" value="CYSTATHIONINE GAMMA-LYASE"/>
    <property type="match status" value="1"/>
</dbReference>
<keyword evidence="3" id="KW-0808">Transferase</keyword>
<comment type="similarity">
    <text evidence="3">Belongs to the trans-sulfuration enzymes family. MetZ subfamily.</text>
</comment>
<dbReference type="Pfam" id="PF01053">
    <property type="entry name" value="Cys_Met_Meta_PP"/>
    <property type="match status" value="1"/>
</dbReference>
<dbReference type="GO" id="GO:0016846">
    <property type="term" value="F:carbon-sulfur lyase activity"/>
    <property type="evidence" value="ECO:0007669"/>
    <property type="project" value="TreeGrafter"/>
</dbReference>
<dbReference type="Gene3D" id="3.90.1150.10">
    <property type="entry name" value="Aspartate Aminotransferase, domain 1"/>
    <property type="match status" value="1"/>
</dbReference>
<proteinExistence type="inferred from homology"/>
<dbReference type="Gene3D" id="3.40.640.10">
    <property type="entry name" value="Type I PLP-dependent aspartate aminotransferase-like (Major domain)"/>
    <property type="match status" value="1"/>
</dbReference>
<dbReference type="HAMAP" id="MF_02056">
    <property type="entry name" value="MetZ"/>
    <property type="match status" value="1"/>
</dbReference>
<keyword evidence="3" id="KW-0028">Amino-acid biosynthesis</keyword>
<dbReference type="InterPro" id="IPR015422">
    <property type="entry name" value="PyrdxlP-dep_Trfase_small"/>
</dbReference>
<keyword evidence="2 3" id="KW-0663">Pyridoxal phosphate</keyword>
<dbReference type="GO" id="GO:0019346">
    <property type="term" value="P:transsulfuration"/>
    <property type="evidence" value="ECO:0007669"/>
    <property type="project" value="InterPro"/>
</dbReference>
<dbReference type="GO" id="GO:0005737">
    <property type="term" value="C:cytoplasm"/>
    <property type="evidence" value="ECO:0007669"/>
    <property type="project" value="TreeGrafter"/>
</dbReference>
<dbReference type="InterPro" id="IPR015424">
    <property type="entry name" value="PyrdxlP-dep_Trfase"/>
</dbReference>
<name>N0AZY0_9HYPH</name>
<gene>
    <name evidence="3" type="primary">metZ</name>
    <name evidence="6" type="ORF">HYPDE_22658</name>
</gene>
<evidence type="ECO:0000256" key="4">
    <source>
        <dbReference type="PIRSR" id="PIRSR001434-2"/>
    </source>
</evidence>
<dbReference type="InterPro" id="IPR015421">
    <property type="entry name" value="PyrdxlP-dep_Trfase_major"/>
</dbReference>
<sequence>MRSRFPAPGLNARHPWTGFFVGAKGLFPMANEEQHSAGQNWRPETALVHAGITRSQWNETAEALYLTQGFVYNTAEQAEARFKQEDPGFQYTRFGNPTTSMFEDRLRIFEGAEACLATATGMAAVTASILSYVKTGDHIVAARAMFGSCRNVIELICGRLGVTSTLVDGKDLNAWRDAIQPNTKMFFFETPSNPNLELVDIAEVSKIAREKGIVTIVDNVFATPMLQRPIALGADVVVYSATKHIDGQGRCLGGAVLGKIDFITKYVQEWLRQTGPSMSPFTAWMLLKSLETMPVRIRAACASAAKIADLLAGLKGVTRVIYPGRSDHPQAELAAKQMPGGGQMIAFEVEGGKKAAFKCLNALRLIIISNNLGDTKSIVTHPATTTHFKLTPAQREELGISDGMIRLSIGLEAAEDLADDLTNAVKAASG</sequence>
<dbReference type="PIRSF" id="PIRSF001434">
    <property type="entry name" value="CGS"/>
    <property type="match status" value="1"/>
</dbReference>
<comment type="pathway">
    <text evidence="3">Amino-acid biosynthesis; L-methionine biosynthesis via de novo pathway; L-homocysteine from O-succinyl-L-homoserine: step 1/1.</text>
</comment>
<comment type="subunit">
    <text evidence="3">Homotetramer.</text>
</comment>
<dbReference type="AlphaFoldDB" id="N0AZY0"/>
<dbReference type="GO" id="GO:0071266">
    <property type="term" value="P:'de novo' L-methionine biosynthetic process"/>
    <property type="evidence" value="ECO:0007669"/>
    <property type="project" value="UniProtKB-UniRule"/>
</dbReference>
<comment type="function">
    <text evidence="3">Catalyzes the formation of L-homocysteine from O-succinyl-L-homoserine (OSHS) and hydrogen sulfide.</text>
</comment>
<dbReference type="eggNOG" id="COG0626">
    <property type="taxonomic scope" value="Bacteria"/>
</dbReference>
<evidence type="ECO:0000256" key="2">
    <source>
        <dbReference type="ARBA" id="ARBA00022898"/>
    </source>
</evidence>
<dbReference type="NCBIfam" id="TIGR01325">
    <property type="entry name" value="O_suc_HS_sulf"/>
    <property type="match status" value="1"/>
</dbReference>
<dbReference type="UniPathway" id="UPA00051">
    <property type="reaction ID" value="UER00449"/>
</dbReference>
<dbReference type="KEGG" id="hdt:HYPDE_22658"/>
<keyword evidence="3" id="KW-0486">Methionine biosynthesis</keyword>
<dbReference type="Proteomes" id="UP000005952">
    <property type="component" value="Chromosome"/>
</dbReference>
<evidence type="ECO:0000256" key="3">
    <source>
        <dbReference type="HAMAP-Rule" id="MF_02056"/>
    </source>
</evidence>
<evidence type="ECO:0000313" key="7">
    <source>
        <dbReference type="Proteomes" id="UP000005952"/>
    </source>
</evidence>
<dbReference type="FunFam" id="3.40.640.10:FF:000046">
    <property type="entry name" value="Cystathionine gamma-lyase"/>
    <property type="match status" value="1"/>
</dbReference>
<evidence type="ECO:0000313" key="6">
    <source>
        <dbReference type="EMBL" id="AGK56218.1"/>
    </source>
</evidence>
<organism evidence="6 7">
    <name type="scientific">Hyphomicrobium denitrificans 1NES1</name>
    <dbReference type="NCBI Taxonomy" id="670307"/>
    <lineage>
        <taxon>Bacteria</taxon>
        <taxon>Pseudomonadati</taxon>
        <taxon>Pseudomonadota</taxon>
        <taxon>Alphaproteobacteria</taxon>
        <taxon>Hyphomicrobiales</taxon>
        <taxon>Hyphomicrobiaceae</taxon>
        <taxon>Hyphomicrobium</taxon>
    </lineage>
</organism>
<dbReference type="SUPFAM" id="SSF53383">
    <property type="entry name" value="PLP-dependent transferases"/>
    <property type="match status" value="1"/>
</dbReference>
<dbReference type="GO" id="GO:0071268">
    <property type="term" value="P:homocysteine biosynthetic process"/>
    <property type="evidence" value="ECO:0007669"/>
    <property type="project" value="InterPro"/>
</dbReference>
<dbReference type="EC" id="2.5.1.-" evidence="3"/>
<comment type="catalytic activity">
    <reaction evidence="3">
        <text>O-succinyl-L-homoserine + hydrogen sulfide = L-homocysteine + succinate</text>
        <dbReference type="Rhea" id="RHEA:27826"/>
        <dbReference type="ChEBI" id="CHEBI:29919"/>
        <dbReference type="ChEBI" id="CHEBI:30031"/>
        <dbReference type="ChEBI" id="CHEBI:57661"/>
        <dbReference type="ChEBI" id="CHEBI:58199"/>
    </reaction>
</comment>
<feature type="modified residue" description="N6-(pyridoxal phosphate)lysine" evidence="3 4">
    <location>
        <position position="243"/>
    </location>
</feature>
<dbReference type="GO" id="GO:0016765">
    <property type="term" value="F:transferase activity, transferring alkyl or aryl (other than methyl) groups"/>
    <property type="evidence" value="ECO:0007669"/>
    <property type="project" value="UniProtKB-UniRule"/>
</dbReference>
<dbReference type="PANTHER" id="PTHR11808">
    <property type="entry name" value="TRANS-SULFURATION ENZYME FAMILY MEMBER"/>
    <property type="match status" value="1"/>
</dbReference>
<reference evidence="6 7" key="1">
    <citation type="journal article" date="2013" name="Genome Announc.">
        <title>Genome sequences for three denitrifying bacterial strains isolated from a uranium- and nitrate-contaminated subsurface environment.</title>
        <authorList>
            <person name="Venkatramanan R."/>
            <person name="Prakash O."/>
            <person name="Woyke T."/>
            <person name="Chain P."/>
            <person name="Goodwin L.A."/>
            <person name="Watson D."/>
            <person name="Brooks S."/>
            <person name="Kostka J.E."/>
            <person name="Green S.J."/>
        </authorList>
    </citation>
    <scope>NUCLEOTIDE SEQUENCE [LARGE SCALE GENOMIC DNA]</scope>
    <source>
        <strain evidence="6 7">1NES1</strain>
    </source>
</reference>
<accession>N0AZY0</accession>
<comment type="cofactor">
    <cofactor evidence="1 3 5">
        <name>pyridoxal 5'-phosphate</name>
        <dbReference type="ChEBI" id="CHEBI:597326"/>
    </cofactor>
</comment>
<keyword evidence="7" id="KW-1185">Reference proteome</keyword>
<protein>
    <recommendedName>
        <fullName evidence="3">O-succinylhomoserine sulfhydrylase</fullName>
        <shortName evidence="3">OSH sulfhydrylase</shortName>
        <shortName evidence="3">OSHS sulfhydrylase</shortName>
        <ecNumber evidence="3">2.5.1.-</ecNumber>
    </recommendedName>
</protein>
<dbReference type="STRING" id="670307.HYPDE_22658"/>
<dbReference type="CDD" id="cd00614">
    <property type="entry name" value="CGS_like"/>
    <property type="match status" value="1"/>
</dbReference>
<dbReference type="EMBL" id="CP005587">
    <property type="protein sequence ID" value="AGK56218.1"/>
    <property type="molecule type" value="Genomic_DNA"/>
</dbReference>
<dbReference type="InterPro" id="IPR000277">
    <property type="entry name" value="Cys/Met-Metab_PyrdxlP-dep_enz"/>
</dbReference>
<evidence type="ECO:0000256" key="5">
    <source>
        <dbReference type="RuleBase" id="RU362118"/>
    </source>
</evidence>